<keyword evidence="10" id="KW-1185">Reference proteome</keyword>
<comment type="similarity">
    <text evidence="1">Belongs to the glycosyltransferase group 1 family. Glycosyltransferase 4 subfamily.</text>
</comment>
<keyword evidence="3" id="KW-0313">Glucose metabolism</keyword>
<dbReference type="PANTHER" id="PTHR47779:SF1">
    <property type="entry name" value="SYNTHASE (CCG-9), PUTATIVE (AFU_ORTHOLOGUE AFUA_3G12100)-RELATED"/>
    <property type="match status" value="1"/>
</dbReference>
<accession>H0UPG6</accession>
<feature type="domain" description="Glycosyl transferase family 1" evidence="7">
    <location>
        <begin position="219"/>
        <end position="381"/>
    </location>
</feature>
<dbReference type="InterPro" id="IPR049438">
    <property type="entry name" value="TreT_GT1"/>
</dbReference>
<dbReference type="AlphaFoldDB" id="H0UPG6"/>
<feature type="domain" description="Trehalose synthase N-terminal" evidence="8">
    <location>
        <begin position="33"/>
        <end position="178"/>
    </location>
</feature>
<evidence type="ECO:0000313" key="10">
    <source>
        <dbReference type="Proteomes" id="UP000005730"/>
    </source>
</evidence>
<dbReference type="PANTHER" id="PTHR47779">
    <property type="entry name" value="SYNTHASE (CCG-9), PUTATIVE (AFU_ORTHOLOGUE AFUA_3G12100)-RELATED"/>
    <property type="match status" value="1"/>
</dbReference>
<comment type="subunit">
    <text evidence="2">Homodimer.</text>
</comment>
<dbReference type="eggNOG" id="COG0438">
    <property type="taxonomic scope" value="Bacteria"/>
</dbReference>
<evidence type="ECO:0000256" key="4">
    <source>
        <dbReference type="ARBA" id="ARBA00022676"/>
    </source>
</evidence>
<dbReference type="Pfam" id="PF00534">
    <property type="entry name" value="Glycos_transf_1"/>
    <property type="match status" value="1"/>
</dbReference>
<dbReference type="InterPro" id="IPR052078">
    <property type="entry name" value="Trehalose_Metab_GTase"/>
</dbReference>
<dbReference type="STRING" id="926567.TheveDRAFT_1479"/>
<name>H0UPG6_9BACT</name>
<keyword evidence="6" id="KW-0119">Carbohydrate metabolism</keyword>
<dbReference type="GO" id="GO:0016757">
    <property type="term" value="F:glycosyltransferase activity"/>
    <property type="evidence" value="ECO:0007669"/>
    <property type="project" value="UniProtKB-KW"/>
</dbReference>
<evidence type="ECO:0000259" key="8">
    <source>
        <dbReference type="Pfam" id="PF21269"/>
    </source>
</evidence>
<reference evidence="9 10" key="1">
    <citation type="submission" date="2011-10" db="EMBL/GenBank/DDBJ databases">
        <title>The Noncontiguous Finished genome of Thermanaerovibrio velox DSM 12556.</title>
        <authorList>
            <consortium name="US DOE Joint Genome Institute (JGI-PGF)"/>
            <person name="Lucas S."/>
            <person name="Copeland A."/>
            <person name="Lapidus A."/>
            <person name="Glavina del Rio T."/>
            <person name="Dalin E."/>
            <person name="Tice H."/>
            <person name="Bruce D."/>
            <person name="Goodwin L."/>
            <person name="Pitluck S."/>
            <person name="Peters L."/>
            <person name="Mikhailova N."/>
            <person name="Teshima H."/>
            <person name="Kyrpides N."/>
            <person name="Mavromatis K."/>
            <person name="Ivanova N."/>
            <person name="Markowitz V."/>
            <person name="Cheng J.-F."/>
            <person name="Hugenholtz P."/>
            <person name="Woyke T."/>
            <person name="Wu D."/>
            <person name="Spring S."/>
            <person name="Brambilla E.-M."/>
            <person name="Klenk H.-P."/>
            <person name="Eisen J.A."/>
        </authorList>
    </citation>
    <scope>NUCLEOTIDE SEQUENCE [LARGE SCALE GENOMIC DNA]</scope>
    <source>
        <strain evidence="9 10">DSM 12556</strain>
    </source>
</reference>
<keyword evidence="5 9" id="KW-0808">Transferase</keyword>
<dbReference type="GO" id="GO:0006006">
    <property type="term" value="P:glucose metabolic process"/>
    <property type="evidence" value="ECO:0007669"/>
    <property type="project" value="UniProtKB-KW"/>
</dbReference>
<evidence type="ECO:0000313" key="9">
    <source>
        <dbReference type="EMBL" id="EHM10597.1"/>
    </source>
</evidence>
<dbReference type="Proteomes" id="UP000005730">
    <property type="component" value="Chromosome"/>
</dbReference>
<dbReference type="OrthoDB" id="9813638at2"/>
<dbReference type="Gene3D" id="3.40.50.2000">
    <property type="entry name" value="Glycogen Phosphorylase B"/>
    <property type="match status" value="2"/>
</dbReference>
<keyword evidence="4" id="KW-0328">Glycosyltransferase</keyword>
<organism evidence="9 10">
    <name type="scientific">Thermanaerovibrio velox DSM 12556</name>
    <dbReference type="NCBI Taxonomy" id="926567"/>
    <lineage>
        <taxon>Bacteria</taxon>
        <taxon>Thermotogati</taxon>
        <taxon>Synergistota</taxon>
        <taxon>Synergistia</taxon>
        <taxon>Synergistales</taxon>
        <taxon>Synergistaceae</taxon>
        <taxon>Thermanaerovibrio</taxon>
    </lineage>
</organism>
<evidence type="ECO:0000256" key="3">
    <source>
        <dbReference type="ARBA" id="ARBA00022526"/>
    </source>
</evidence>
<dbReference type="InterPro" id="IPR001296">
    <property type="entry name" value="Glyco_trans_1"/>
</dbReference>
<evidence type="ECO:0000259" key="7">
    <source>
        <dbReference type="Pfam" id="PF00534"/>
    </source>
</evidence>
<dbReference type="EMBL" id="CM001377">
    <property type="protein sequence ID" value="EHM10597.1"/>
    <property type="molecule type" value="Genomic_DNA"/>
</dbReference>
<proteinExistence type="inferred from homology"/>
<dbReference type="Pfam" id="PF21269">
    <property type="entry name" value="TreT_GT1"/>
    <property type="match status" value="1"/>
</dbReference>
<protein>
    <submittedName>
        <fullName evidence="9">Glycosyltransferase</fullName>
    </submittedName>
</protein>
<evidence type="ECO:0000256" key="1">
    <source>
        <dbReference type="ARBA" id="ARBA00009481"/>
    </source>
</evidence>
<evidence type="ECO:0000256" key="2">
    <source>
        <dbReference type="ARBA" id="ARBA00011738"/>
    </source>
</evidence>
<sequence length="415" mass="46344">MSLLDLYVEHCGAEEVKLLRQMGEMLEGLRLVHVNSTRRGGGVAEILERLVPLQRELGIDSSWEVIEGDPDFFEVTKAFHNALQGRRQHVSDSMIAAYEAANLRNWTAMRDKLEDADFVFIHDPQPAMMASLSTARRGKWIWRCHIDASNPDRKVWRYLAGHVNHCDAAIFSLPDFAQPLDIPEFIIPPAIDPISPKNQYISPEECERVLESLGIDLKDPSHLVVQVSRFDRFKDPLGVIRACELALRRVGDLRLVLAGGGADDDPEGAAVLEEVNRCAERLPFVKVLLLPPDAHMAINSLQRSAQVVFQKSTKEGFGLTVSEALWKGKPVIGGDTGGIRLQVLNQITGYRVQTPEGASLRLVELLNNPRERERMGRAGRELVKEHFLITRLLRNHLSLMLALQAGSGSGRVEVL</sequence>
<evidence type="ECO:0000256" key="6">
    <source>
        <dbReference type="ARBA" id="ARBA00023277"/>
    </source>
</evidence>
<evidence type="ECO:0000256" key="5">
    <source>
        <dbReference type="ARBA" id="ARBA00022679"/>
    </source>
</evidence>
<dbReference type="HOGENOM" id="CLU_045353_0_0_0"/>
<dbReference type="RefSeq" id="WP_006584091.1">
    <property type="nucleotide sequence ID" value="NZ_CM001377.1"/>
</dbReference>
<gene>
    <name evidence="9" type="ORF">TheveDRAFT_1479</name>
</gene>
<dbReference type="SUPFAM" id="SSF53756">
    <property type="entry name" value="UDP-Glycosyltransferase/glycogen phosphorylase"/>
    <property type="match status" value="1"/>
</dbReference>